<dbReference type="InterPro" id="IPR017452">
    <property type="entry name" value="GPCR_Rhodpsn_7TM"/>
</dbReference>
<evidence type="ECO:0000313" key="13">
    <source>
        <dbReference type="Proteomes" id="UP001178508"/>
    </source>
</evidence>
<keyword evidence="7" id="KW-0325">Glycoprotein</keyword>
<dbReference type="Gene3D" id="1.20.1070.10">
    <property type="entry name" value="Rhodopsin 7-helix transmembrane proteins"/>
    <property type="match status" value="2"/>
</dbReference>
<keyword evidence="3 10" id="KW-1133">Transmembrane helix</keyword>
<feature type="transmembrane region" description="Helical" evidence="10">
    <location>
        <begin position="149"/>
        <end position="167"/>
    </location>
</feature>
<evidence type="ECO:0000256" key="4">
    <source>
        <dbReference type="ARBA" id="ARBA00023040"/>
    </source>
</evidence>
<evidence type="ECO:0000256" key="9">
    <source>
        <dbReference type="RuleBase" id="RU000688"/>
    </source>
</evidence>
<dbReference type="PANTHER" id="PTHR24232">
    <property type="entry name" value="G-PROTEIN COUPLED RECEPTOR"/>
    <property type="match status" value="1"/>
</dbReference>
<feature type="transmembrane region" description="Helical" evidence="10">
    <location>
        <begin position="48"/>
        <end position="69"/>
    </location>
</feature>
<evidence type="ECO:0000256" key="1">
    <source>
        <dbReference type="ARBA" id="ARBA00004141"/>
    </source>
</evidence>
<proteinExistence type="inferred from homology"/>
<evidence type="ECO:0000256" key="2">
    <source>
        <dbReference type="ARBA" id="ARBA00022692"/>
    </source>
</evidence>
<dbReference type="InterPro" id="IPR000276">
    <property type="entry name" value="GPCR_Rhodpsn"/>
</dbReference>
<name>A0AAV1G1M2_XYRNO</name>
<dbReference type="PANTHER" id="PTHR24232:SF85">
    <property type="entry name" value="G-PROTEIN COUPLED RECEPTOR 4"/>
    <property type="match status" value="1"/>
</dbReference>
<evidence type="ECO:0000256" key="6">
    <source>
        <dbReference type="ARBA" id="ARBA00023170"/>
    </source>
</evidence>
<keyword evidence="4 9" id="KW-0297">G-protein coupled receptor</keyword>
<evidence type="ECO:0000259" key="11">
    <source>
        <dbReference type="PROSITE" id="PS50262"/>
    </source>
</evidence>
<feature type="transmembrane region" description="Helical" evidence="10">
    <location>
        <begin position="249"/>
        <end position="268"/>
    </location>
</feature>
<feature type="domain" description="G-protein coupled receptors family 1 profile" evidence="11">
    <location>
        <begin position="57"/>
        <end position="266"/>
    </location>
</feature>
<evidence type="ECO:0000256" key="7">
    <source>
        <dbReference type="ARBA" id="ARBA00023180"/>
    </source>
</evidence>
<gene>
    <name evidence="12" type="ORF">XNOV1_A023487</name>
</gene>
<dbReference type="Pfam" id="PF00001">
    <property type="entry name" value="7tm_1"/>
    <property type="match status" value="1"/>
</dbReference>
<reference evidence="12" key="1">
    <citation type="submission" date="2023-08" db="EMBL/GenBank/DDBJ databases">
        <authorList>
            <person name="Alioto T."/>
            <person name="Alioto T."/>
            <person name="Gomez Garrido J."/>
        </authorList>
    </citation>
    <scope>NUCLEOTIDE SEQUENCE</scope>
</reference>
<keyword evidence="2 9" id="KW-0812">Transmembrane</keyword>
<dbReference type="GO" id="GO:0007200">
    <property type="term" value="P:phospholipase C-activating G protein-coupled receptor signaling pathway"/>
    <property type="evidence" value="ECO:0007669"/>
    <property type="project" value="TreeGrafter"/>
</dbReference>
<evidence type="ECO:0000256" key="3">
    <source>
        <dbReference type="ARBA" id="ARBA00022989"/>
    </source>
</evidence>
<feature type="transmembrane region" description="Helical" evidence="10">
    <location>
        <begin position="81"/>
        <end position="102"/>
    </location>
</feature>
<evidence type="ECO:0000256" key="10">
    <source>
        <dbReference type="SAM" id="Phobius"/>
    </source>
</evidence>
<dbReference type="PROSITE" id="PS50262">
    <property type="entry name" value="G_PROTEIN_RECEP_F1_2"/>
    <property type="match status" value="1"/>
</dbReference>
<feature type="transmembrane region" description="Helical" evidence="10">
    <location>
        <begin position="210"/>
        <end position="234"/>
    </location>
</feature>
<accession>A0AAV1G1M2</accession>
<evidence type="ECO:0000313" key="12">
    <source>
        <dbReference type="EMBL" id="CAJ1067836.1"/>
    </source>
</evidence>
<feature type="transmembrane region" description="Helical" evidence="10">
    <location>
        <begin position="114"/>
        <end position="137"/>
    </location>
</feature>
<comment type="subcellular location">
    <subcellularLocation>
        <location evidence="1">Membrane</location>
        <topology evidence="1">Multi-pass membrane protein</topology>
    </subcellularLocation>
</comment>
<dbReference type="GO" id="GO:0005886">
    <property type="term" value="C:plasma membrane"/>
    <property type="evidence" value="ECO:0007669"/>
    <property type="project" value="TreeGrafter"/>
</dbReference>
<comment type="similarity">
    <text evidence="9">Belongs to the G-protein coupled receptor 1 family.</text>
</comment>
<dbReference type="GO" id="GO:0035025">
    <property type="term" value="P:positive regulation of Rho protein signal transduction"/>
    <property type="evidence" value="ECO:0007669"/>
    <property type="project" value="TreeGrafter"/>
</dbReference>
<keyword evidence="6 9" id="KW-0675">Receptor</keyword>
<organism evidence="12 13">
    <name type="scientific">Xyrichtys novacula</name>
    <name type="common">Pearly razorfish</name>
    <name type="synonym">Hemipteronotus novacula</name>
    <dbReference type="NCBI Taxonomy" id="13765"/>
    <lineage>
        <taxon>Eukaryota</taxon>
        <taxon>Metazoa</taxon>
        <taxon>Chordata</taxon>
        <taxon>Craniata</taxon>
        <taxon>Vertebrata</taxon>
        <taxon>Euteleostomi</taxon>
        <taxon>Actinopterygii</taxon>
        <taxon>Neopterygii</taxon>
        <taxon>Teleostei</taxon>
        <taxon>Neoteleostei</taxon>
        <taxon>Acanthomorphata</taxon>
        <taxon>Eupercaria</taxon>
        <taxon>Labriformes</taxon>
        <taxon>Labridae</taxon>
        <taxon>Xyrichtys</taxon>
    </lineage>
</organism>
<dbReference type="SUPFAM" id="SSF81321">
    <property type="entry name" value="Family A G protein-coupled receptor-like"/>
    <property type="match status" value="1"/>
</dbReference>
<dbReference type="Proteomes" id="UP001178508">
    <property type="component" value="Chromosome 11"/>
</dbReference>
<dbReference type="AlphaFoldDB" id="A0AAV1G1M2"/>
<dbReference type="GO" id="GO:0004930">
    <property type="term" value="F:G protein-coupled receptor activity"/>
    <property type="evidence" value="ECO:0007669"/>
    <property type="project" value="UniProtKB-KW"/>
</dbReference>
<keyword evidence="13" id="KW-1185">Reference proteome</keyword>
<sequence>MEDVFTNFTNFTNQTVYGPQEAVPPDFNLWNVIQPSVFLLFRNNITRVVTYAVASIGIPLILMAIYSVYFMVQRDHVAPIYIINLLIADLIQLCCMISWEIPSVGWDDKEISSVVHQIAVLASVGFMVALAMERYLVIVHPLWYRVRRSIKSTVVVCVVVWVVSFVFHLSFRTIVVSFLLPFPLLIFFLVRTLRALSLSMSVPVEEKRRIAGVLILVLVIYTLVFLPAIIFILAETQHNMLFVGQTLDQMYHICMRLSVIADLVLYVFMRKISHLVCCCKVKTNDPQTTTTDGGSGA</sequence>
<dbReference type="EMBL" id="OY660874">
    <property type="protein sequence ID" value="CAJ1067836.1"/>
    <property type="molecule type" value="Genomic_DNA"/>
</dbReference>
<dbReference type="PROSITE" id="PS00237">
    <property type="entry name" value="G_PROTEIN_RECEP_F1_1"/>
    <property type="match status" value="1"/>
</dbReference>
<protein>
    <submittedName>
        <fullName evidence="12">G-protein coupled receptor 4-like</fullName>
    </submittedName>
</protein>
<keyword evidence="5 10" id="KW-0472">Membrane</keyword>
<keyword evidence="8 9" id="KW-0807">Transducer</keyword>
<feature type="transmembrane region" description="Helical" evidence="10">
    <location>
        <begin position="173"/>
        <end position="190"/>
    </location>
</feature>
<evidence type="ECO:0000256" key="5">
    <source>
        <dbReference type="ARBA" id="ARBA00023136"/>
    </source>
</evidence>
<evidence type="ECO:0000256" key="8">
    <source>
        <dbReference type="ARBA" id="ARBA00023224"/>
    </source>
</evidence>
<dbReference type="PRINTS" id="PR00237">
    <property type="entry name" value="GPCRRHODOPSN"/>
</dbReference>